<dbReference type="Proteomes" id="UP001201463">
    <property type="component" value="Unassembled WGS sequence"/>
</dbReference>
<protein>
    <submittedName>
        <fullName evidence="1">Uncharacterized protein</fullName>
    </submittedName>
</protein>
<evidence type="ECO:0000313" key="1">
    <source>
        <dbReference type="EMBL" id="MCE4536922.1"/>
    </source>
</evidence>
<sequence length="61" mass="7257">MMIKPLIALLATSALAVKLVRHLSDRHQLRRAHDERRRQREDVYRWEEEGGNLPTRSQVPR</sequence>
<proteinExistence type="predicted"/>
<name>A0ABS8XD54_9BURK</name>
<dbReference type="RefSeq" id="WP_233390630.1">
    <property type="nucleotide sequence ID" value="NZ_JAJTWT010000002.1"/>
</dbReference>
<comment type="caution">
    <text evidence="1">The sequence shown here is derived from an EMBL/GenBank/DDBJ whole genome shotgun (WGS) entry which is preliminary data.</text>
</comment>
<dbReference type="EMBL" id="JAJTWT010000002">
    <property type="protein sequence ID" value="MCE4536922.1"/>
    <property type="molecule type" value="Genomic_DNA"/>
</dbReference>
<organism evidence="1 2">
    <name type="scientific">Pelomonas caseinilytica</name>
    <dbReference type="NCBI Taxonomy" id="2906763"/>
    <lineage>
        <taxon>Bacteria</taxon>
        <taxon>Pseudomonadati</taxon>
        <taxon>Pseudomonadota</taxon>
        <taxon>Betaproteobacteria</taxon>
        <taxon>Burkholderiales</taxon>
        <taxon>Sphaerotilaceae</taxon>
        <taxon>Roseateles</taxon>
    </lineage>
</organism>
<accession>A0ABS8XD54</accession>
<evidence type="ECO:0000313" key="2">
    <source>
        <dbReference type="Proteomes" id="UP001201463"/>
    </source>
</evidence>
<reference evidence="1 2" key="1">
    <citation type="submission" date="2021-12" db="EMBL/GenBank/DDBJ databases">
        <title>Genome seq of p7.</title>
        <authorList>
            <person name="Seo T."/>
        </authorList>
    </citation>
    <scope>NUCLEOTIDE SEQUENCE [LARGE SCALE GENOMIC DNA]</scope>
    <source>
        <strain evidence="1 2">P7</strain>
    </source>
</reference>
<gene>
    <name evidence="1" type="ORF">LXT12_06630</name>
</gene>
<keyword evidence="2" id="KW-1185">Reference proteome</keyword>